<dbReference type="Proteomes" id="UP000004959">
    <property type="component" value="Chromosome"/>
</dbReference>
<feature type="domain" description="Predicted membrane protein YciQ-like C-terminal" evidence="3">
    <location>
        <begin position="335"/>
        <end position="583"/>
    </location>
</feature>
<evidence type="ECO:0000259" key="3">
    <source>
        <dbReference type="Pfam" id="PF20990"/>
    </source>
</evidence>
<evidence type="ECO:0000259" key="2">
    <source>
        <dbReference type="Pfam" id="PF09972"/>
    </source>
</evidence>
<keyword evidence="5" id="KW-1185">Reference proteome</keyword>
<accession>G9WG58</accession>
<dbReference type="HOGENOM" id="CLU_026556_2_0_9"/>
<dbReference type="OrthoDB" id="2138002at2"/>
<dbReference type="InterPro" id="IPR018702">
    <property type="entry name" value="DUF2207"/>
</dbReference>
<dbReference type="STRING" id="336988.NT96_01440"/>
<dbReference type="RefSeq" id="WP_007746651.1">
    <property type="nucleotide sequence ID" value="NZ_CM001398.1"/>
</dbReference>
<dbReference type="Pfam" id="PF20990">
    <property type="entry name" value="DUF2207_C"/>
    <property type="match status" value="1"/>
</dbReference>
<comment type="caution">
    <text evidence="4">The sequence shown here is derived from an EMBL/GenBank/DDBJ whole genome shotgun (WGS) entry which is preliminary data.</text>
</comment>
<evidence type="ECO:0000313" key="5">
    <source>
        <dbReference type="Proteomes" id="UP000004959"/>
    </source>
</evidence>
<feature type="domain" description="DUF2207" evidence="2">
    <location>
        <begin position="37"/>
        <end position="252"/>
    </location>
</feature>
<dbReference type="eggNOG" id="COG4907">
    <property type="taxonomic scope" value="Bacteria"/>
</dbReference>
<dbReference type="InterPro" id="IPR048389">
    <property type="entry name" value="YciQ-like_C"/>
</dbReference>
<keyword evidence="1" id="KW-0812">Transmembrane</keyword>
<reference evidence="4 5" key="1">
    <citation type="journal article" date="2012" name="PLoS ONE">
        <title>Functional divergence in the genus oenococcus as predicted by genome sequencing of the newly-described species, Oenococcus kitaharae.</title>
        <authorList>
            <person name="Borneman A.R."/>
            <person name="McCarthy J.M."/>
            <person name="Chambers P.J."/>
            <person name="Bartowsky E.J."/>
        </authorList>
    </citation>
    <scope>NUCLEOTIDE SEQUENCE [LARGE SCALE GENOMIC DNA]</scope>
    <source>
        <strain evidence="5">DSM17330</strain>
    </source>
</reference>
<dbReference type="Pfam" id="PF09972">
    <property type="entry name" value="DUF2207"/>
    <property type="match status" value="1"/>
</dbReference>
<dbReference type="EMBL" id="AFVZ01000001">
    <property type="protein sequence ID" value="EHN59636.1"/>
    <property type="molecule type" value="Genomic_DNA"/>
</dbReference>
<keyword evidence="1" id="KW-0472">Membrane</keyword>
<dbReference type="PATRIC" id="fig|1045004.4.peg.1529"/>
<organism evidence="4 5">
    <name type="scientific">Oenococcus kitaharae DSM 17330</name>
    <dbReference type="NCBI Taxonomy" id="1045004"/>
    <lineage>
        <taxon>Bacteria</taxon>
        <taxon>Bacillati</taxon>
        <taxon>Bacillota</taxon>
        <taxon>Bacilli</taxon>
        <taxon>Lactobacillales</taxon>
        <taxon>Lactobacillaceae</taxon>
        <taxon>Oenococcus</taxon>
    </lineage>
</organism>
<keyword evidence="1" id="KW-1133">Transmembrane helix</keyword>
<proteinExistence type="predicted"/>
<feature type="transmembrane region" description="Helical" evidence="1">
    <location>
        <begin position="477"/>
        <end position="496"/>
    </location>
</feature>
<protein>
    <submittedName>
        <fullName evidence="4">Hypothetical membrane spanning protein</fullName>
    </submittedName>
</protein>
<name>G9WG58_9LACO</name>
<sequence length="657" mass="72643">MTKKTIYKKLLLLLTVFATVFLSGNLMGHKASAADYEISRYQSKLAIHKSDNVADFTQELTYRFDGEHNGVFINQLANAQNEKGFAIALTSLEVFNASNNSWEALRPANGYWTIGGKSSGFEQDPFYAQLISNPDSAQAGSAAAKSLQVKLFDHVLPGQEIRVRLIWRFANLIAANSKIDELNWLPISSWQADIRNFSMQVQLPGQAKTLRAWVHTPAGVNGRVDVKPGQGRVSVSSPLIPANQRLEIHSYWNKAVTQFPPLHENNNRASEILKQESAITFRSHVRSGIILILSLLLAPILLFLAALKLIRTNLRLKKDYKRAQAAAGVDRPVVHDFDIPNDLGPAVIAARLSPDDFSKSDHDKGKLLSATFMDLIARKNVKINSASKLNSKHILFNLANKNDIKPFEDTILSAFFDEENAAFDANQLKNAQSKVNKKIRRKLPSFIGQINREADKFSIVDQEQTDMARSRQNSAQALYILASLLGITALVVAGFLLQNAYFFLFVAAYLVIAAAIYLVFRQAPSLYYTSDGFQEKYRWDGFKSMLRDIGHFDARQIQDVAIWDRILAYAVVFDEAERVAKYLRSNLAADEIKSSVTPLLFAYYYFPMWQVDNNFVSSSAPTPSNISNSGNWTGGGGGFSSGGGFSGGGGGGGGGAF</sequence>
<dbReference type="AlphaFoldDB" id="G9WG58"/>
<evidence type="ECO:0000256" key="1">
    <source>
        <dbReference type="SAM" id="Phobius"/>
    </source>
</evidence>
<feature type="transmembrane region" description="Helical" evidence="1">
    <location>
        <begin position="502"/>
        <end position="520"/>
    </location>
</feature>
<evidence type="ECO:0000313" key="4">
    <source>
        <dbReference type="EMBL" id="EHN59636.1"/>
    </source>
</evidence>
<feature type="transmembrane region" description="Helical" evidence="1">
    <location>
        <begin position="289"/>
        <end position="310"/>
    </location>
</feature>
<gene>
    <name evidence="4" type="ORF">OKIT_1558</name>
</gene>